<dbReference type="Proteomes" id="UP000006671">
    <property type="component" value="Unassembled WGS sequence"/>
</dbReference>
<reference evidence="4 5" key="1">
    <citation type="journal article" date="2010" name="Cell">
        <title>The genome of Naegleria gruberi illuminates early eukaryotic versatility.</title>
        <authorList>
            <person name="Fritz-Laylin L.K."/>
            <person name="Prochnik S.E."/>
            <person name="Ginger M.L."/>
            <person name="Dacks J.B."/>
            <person name="Carpenter M.L."/>
            <person name="Field M.C."/>
            <person name="Kuo A."/>
            <person name="Paredez A."/>
            <person name="Chapman J."/>
            <person name="Pham J."/>
            <person name="Shu S."/>
            <person name="Neupane R."/>
            <person name="Cipriano M."/>
            <person name="Mancuso J."/>
            <person name="Tu H."/>
            <person name="Salamov A."/>
            <person name="Lindquist E."/>
            <person name="Shapiro H."/>
            <person name="Lucas S."/>
            <person name="Grigoriev I.V."/>
            <person name="Cande W.Z."/>
            <person name="Fulton C."/>
            <person name="Rokhsar D.S."/>
            <person name="Dawson S.C."/>
        </authorList>
    </citation>
    <scope>NUCLEOTIDE SEQUENCE [LARGE SCALE GENOMIC DNA]</scope>
    <source>
        <strain evidence="4 5">NEG-M</strain>
    </source>
</reference>
<dbReference type="PROSITE" id="PS51205">
    <property type="entry name" value="VPS9"/>
    <property type="match status" value="1"/>
</dbReference>
<evidence type="ECO:0000256" key="1">
    <source>
        <dbReference type="SAM" id="Coils"/>
    </source>
</evidence>
<accession>D2VFD1</accession>
<dbReference type="SUPFAM" id="SSF109993">
    <property type="entry name" value="VPS9 domain"/>
    <property type="match status" value="1"/>
</dbReference>
<gene>
    <name evidence="4" type="ORF">NAEGRDRAFT_79743</name>
</gene>
<dbReference type="InterPro" id="IPR003123">
    <property type="entry name" value="VPS9"/>
</dbReference>
<dbReference type="GeneID" id="8848244"/>
<dbReference type="InParanoid" id="D2VFD1"/>
<keyword evidence="1" id="KW-0175">Coiled coil</keyword>
<feature type="region of interest" description="Disordered" evidence="2">
    <location>
        <begin position="204"/>
        <end position="240"/>
    </location>
</feature>
<sequence>MENHHEIIYCGYLYPVEAFSNMMMEEKESKTPSKIIYSSSDSSSPIVYNNQQQQQQQILQQQKDSNTISDVNYESSQQHGKLQIGQPRWFEIHTDYHLYQYKTRPQNNQQNINHEMKTNLLQYHHILPLNYTSYSQKSFYDSIIEVYAQQTSTSYQSPLLLNSGRSIEGSSSNTDHVPMYREEQEDFIAPISGDNLCIDLNPSSSSASTCSAMTTPRKNSDALSRRQSNDDEDSPALHPVIGNSNRKFTFCCKSDDQQEVLLLSTDSEQKRSEWICVLKHLLFVGMDKSPSRFISLGGNCLVPISSNVAKSTEDEESTLDLECYKKELTSFVEGLTRKIQKNEQNKREREERSFILQQQSLILRESIKGLSSFSSQSPPRVESASNNLNSSTNMKNLSIDRIFHIESLNEEINRTRLELLTEKIRVLSEIDWTTKPTCTYNLPFSQKSNTKPQFQYLLTIEEKIREHSPLYFKKSIQLSRLLLAYEWRHLILSLNDISKELSRWNTENLKQLDHLYTQSFELNTTKKTLSSTYQEIAGRYNLYTQAYGVTNEGSQIRLDTNTSSALNGLRQTIQEVHANLSDATTKLKQTSNQISLIMYQLGLIENLLIKVVNTQRFATNCLRYGNLVSNNIPQRLFVLDDNFEIEREMRSLIDMPSKNDLIDICFFKLTSRHIIEKFKSRIERGDSYLLQLKHIKEDIQSEIKSQQLASSEERKKHASQMVKQMQQRLRNTITSGQHSNFFCTQIHQFVQKFLNSPVNTTVGNQKLQDFLKALTEKVSSMIKINLSWYQVYEVLESMTFEYTSQTRGMIMYDCSLCQVRNEMKMMDEAFYVKCLDVSNKLVGQLLLESKKIDEKDLHDNEYRQFIIDEEMVKFKEEYKTAIDLIRTISEDSHDKVSDTKPYSPSAKLNIITLAAKEVMNKIYFSKTKQPLKSEGDQFVSADDFIPVFICVICVAATKDMFTQIGFIKEFAYQDYLVGEQGFFLSSLESGSFYIVNYEDESHKLN</sequence>
<dbReference type="KEGG" id="ngr:NAEGRDRAFT_79743"/>
<feature type="compositionally biased region" description="Low complexity" evidence="2">
    <location>
        <begin position="204"/>
        <end position="215"/>
    </location>
</feature>
<dbReference type="VEuPathDB" id="AmoebaDB:NAEGRDRAFT_79743"/>
<name>D2VFD1_NAEGR</name>
<dbReference type="OrthoDB" id="10264848at2759"/>
<feature type="compositionally biased region" description="Basic and acidic residues" evidence="2">
    <location>
        <begin position="218"/>
        <end position="229"/>
    </location>
</feature>
<keyword evidence="5" id="KW-1185">Reference proteome</keyword>
<dbReference type="EMBL" id="GG738868">
    <property type="protein sequence ID" value="EFC44437.1"/>
    <property type="molecule type" value="Genomic_DNA"/>
</dbReference>
<dbReference type="OMA" id="KRSEWIC"/>
<evidence type="ECO:0000259" key="3">
    <source>
        <dbReference type="PROSITE" id="PS51205"/>
    </source>
</evidence>
<dbReference type="AlphaFoldDB" id="D2VFD1"/>
<dbReference type="Pfam" id="PF02204">
    <property type="entry name" value="VPS9"/>
    <property type="match status" value="1"/>
</dbReference>
<dbReference type="SMART" id="SM00167">
    <property type="entry name" value="VPS9"/>
    <property type="match status" value="1"/>
</dbReference>
<feature type="domain" description="VPS9" evidence="3">
    <location>
        <begin position="850"/>
        <end position="1003"/>
    </location>
</feature>
<evidence type="ECO:0000313" key="4">
    <source>
        <dbReference type="EMBL" id="EFC44437.1"/>
    </source>
</evidence>
<dbReference type="RefSeq" id="XP_002677181.1">
    <property type="nucleotide sequence ID" value="XM_002677135.1"/>
</dbReference>
<protein>
    <submittedName>
        <fullName evidence="4">Predicted protein</fullName>
    </submittedName>
</protein>
<proteinExistence type="predicted"/>
<dbReference type="InterPro" id="IPR037191">
    <property type="entry name" value="VPS9_dom_sf"/>
</dbReference>
<dbReference type="Gene3D" id="1.20.1050.80">
    <property type="entry name" value="VPS9 domain"/>
    <property type="match status" value="1"/>
</dbReference>
<evidence type="ECO:0000313" key="5">
    <source>
        <dbReference type="Proteomes" id="UP000006671"/>
    </source>
</evidence>
<feature type="coiled-coil region" evidence="1">
    <location>
        <begin position="566"/>
        <end position="593"/>
    </location>
</feature>
<organism evidence="5">
    <name type="scientific">Naegleria gruberi</name>
    <name type="common">Amoeba</name>
    <dbReference type="NCBI Taxonomy" id="5762"/>
    <lineage>
        <taxon>Eukaryota</taxon>
        <taxon>Discoba</taxon>
        <taxon>Heterolobosea</taxon>
        <taxon>Tetramitia</taxon>
        <taxon>Eutetramitia</taxon>
        <taxon>Vahlkampfiidae</taxon>
        <taxon>Naegleria</taxon>
    </lineage>
</organism>
<evidence type="ECO:0000256" key="2">
    <source>
        <dbReference type="SAM" id="MobiDB-lite"/>
    </source>
</evidence>